<keyword evidence="5" id="KW-0804">Transcription</keyword>
<dbReference type="GO" id="GO:0048568">
    <property type="term" value="P:embryonic organ development"/>
    <property type="evidence" value="ECO:0007669"/>
    <property type="project" value="TreeGrafter"/>
</dbReference>
<comment type="subcellular location">
    <subcellularLocation>
        <location evidence="1">Nucleus</location>
    </subcellularLocation>
</comment>
<keyword evidence="3" id="KW-0805">Transcription regulation</keyword>
<comment type="caution">
    <text evidence="10">The sequence shown here is derived from an EMBL/GenBank/DDBJ whole genome shotgun (WGS) entry which is preliminary data.</text>
</comment>
<dbReference type="Pfam" id="PF17725">
    <property type="entry name" value="YBD"/>
    <property type="match status" value="1"/>
</dbReference>
<evidence type="ECO:0000256" key="2">
    <source>
        <dbReference type="ARBA" id="ARBA00022473"/>
    </source>
</evidence>
<evidence type="ECO:0000313" key="10">
    <source>
        <dbReference type="EMBL" id="CAJ0568698.1"/>
    </source>
</evidence>
<evidence type="ECO:0000256" key="5">
    <source>
        <dbReference type="ARBA" id="ARBA00023163"/>
    </source>
</evidence>
<dbReference type="GO" id="GO:0035329">
    <property type="term" value="P:hippo signaling"/>
    <property type="evidence" value="ECO:0007669"/>
    <property type="project" value="TreeGrafter"/>
</dbReference>
<dbReference type="SMART" id="SM00426">
    <property type="entry name" value="TEA"/>
    <property type="match status" value="1"/>
</dbReference>
<dbReference type="InterPro" id="IPR050937">
    <property type="entry name" value="TEC1_TEAD_TF"/>
</dbReference>
<dbReference type="InterPro" id="IPR038096">
    <property type="entry name" value="TEA/ATTS_sf"/>
</dbReference>
<evidence type="ECO:0000256" key="8">
    <source>
        <dbReference type="SAM" id="MobiDB-lite"/>
    </source>
</evidence>
<accession>A0AA36CHN5</accession>
<sequence>MNETAARLMPPVSGIDLNRPSGSPIDQKPANAWASGAQMLNLSPPAGDQAAMLGINSEPMQSSSGAMSRENEESWASDLDKSGDDISGDPEGVWSADIEQAFQEALNIYPPCGRRKIILSDEGKMYGRNELIARYIKIRCGKSRTRKQVSSHIQVLARKKMREGKGMKHDPGSPQGPASAPVHLPTSASTASSTSPRDPIKLGGSPVAPNDKPSNPALPTHPLMMPNPVTPELDKGMHLQQITNLFPHPFPFLPGMPFPNGAFPTAAFGTDLYSSLAMIKPVTPPEETTQKVSYLASKRLALKDFTAYVEHNGHRKEILSITTSVDGDLTDIPLDYLKEYFQAEMPRLRKVTPDALFLVRGWANLDFDVDNSSAMYAVDAHYASAVHYPSLRVRTLALSFGNAVVEKDEEIPASPTTNAFNGQYEYRLEKSEWCQWLVLFLTQLKDLESKTEQGDVLNNFSVLQEVRGIKEDKSEETLLVFGLLIDIGANSSTFFKLTQK</sequence>
<feature type="domain" description="TEA" evidence="9">
    <location>
        <begin position="87"/>
        <end position="163"/>
    </location>
</feature>
<dbReference type="AlphaFoldDB" id="A0AA36CHN5"/>
<dbReference type="GO" id="GO:0005667">
    <property type="term" value="C:transcription regulator complex"/>
    <property type="evidence" value="ECO:0007669"/>
    <property type="project" value="TreeGrafter"/>
</dbReference>
<dbReference type="Proteomes" id="UP001177023">
    <property type="component" value="Unassembled WGS sequence"/>
</dbReference>
<feature type="region of interest" description="Disordered" evidence="8">
    <location>
        <begin position="147"/>
        <end position="230"/>
    </location>
</feature>
<dbReference type="GO" id="GO:0000978">
    <property type="term" value="F:RNA polymerase II cis-regulatory region sequence-specific DNA binding"/>
    <property type="evidence" value="ECO:0007669"/>
    <property type="project" value="TreeGrafter"/>
</dbReference>
<reference evidence="10" key="1">
    <citation type="submission" date="2023-06" db="EMBL/GenBank/DDBJ databases">
        <authorList>
            <person name="Delattre M."/>
        </authorList>
    </citation>
    <scope>NUCLEOTIDE SEQUENCE</scope>
    <source>
        <strain evidence="10">AF72</strain>
    </source>
</reference>
<keyword evidence="2" id="KW-0217">Developmental protein</keyword>
<dbReference type="Pfam" id="PF01285">
    <property type="entry name" value="TEA"/>
    <property type="match status" value="1"/>
</dbReference>
<feature type="DNA-binding region" description="TEA" evidence="7">
    <location>
        <begin position="87"/>
        <end position="163"/>
    </location>
</feature>
<dbReference type="PRINTS" id="PR00065">
    <property type="entry name" value="TEADOMAIN"/>
</dbReference>
<name>A0AA36CHN5_9BILA</name>
<gene>
    <name evidence="10" type="ORF">MSPICULIGERA_LOCUS7212</name>
</gene>
<feature type="region of interest" description="Disordered" evidence="8">
    <location>
        <begin position="1"/>
        <end position="32"/>
    </location>
</feature>
<evidence type="ECO:0000313" key="11">
    <source>
        <dbReference type="Proteomes" id="UP001177023"/>
    </source>
</evidence>
<evidence type="ECO:0000256" key="3">
    <source>
        <dbReference type="ARBA" id="ARBA00023015"/>
    </source>
</evidence>
<proteinExistence type="predicted"/>
<dbReference type="Gene3D" id="2.70.50.80">
    <property type="match status" value="1"/>
</dbReference>
<evidence type="ECO:0000256" key="6">
    <source>
        <dbReference type="ARBA" id="ARBA00023242"/>
    </source>
</evidence>
<keyword evidence="6" id="KW-0539">Nucleus</keyword>
<protein>
    <recommendedName>
        <fullName evidence="9">TEA domain-containing protein</fullName>
    </recommendedName>
</protein>
<evidence type="ECO:0000256" key="4">
    <source>
        <dbReference type="ARBA" id="ARBA00023125"/>
    </source>
</evidence>
<dbReference type="PROSITE" id="PS51088">
    <property type="entry name" value="TEA_2"/>
    <property type="match status" value="1"/>
</dbReference>
<dbReference type="PROSITE" id="PS00554">
    <property type="entry name" value="TEA_1"/>
    <property type="match status" value="1"/>
</dbReference>
<evidence type="ECO:0000256" key="7">
    <source>
        <dbReference type="PROSITE-ProRule" id="PRU00505"/>
    </source>
</evidence>
<dbReference type="GO" id="GO:0005634">
    <property type="term" value="C:nucleus"/>
    <property type="evidence" value="ECO:0007669"/>
    <property type="project" value="UniProtKB-SubCell"/>
</dbReference>
<dbReference type="PANTHER" id="PTHR11834:SF0">
    <property type="entry name" value="PROTEIN SCALLOPED"/>
    <property type="match status" value="1"/>
</dbReference>
<keyword evidence="4" id="KW-0238">DNA-binding</keyword>
<feature type="region of interest" description="Disordered" evidence="8">
    <location>
        <begin position="56"/>
        <end position="91"/>
    </location>
</feature>
<evidence type="ECO:0000259" key="9">
    <source>
        <dbReference type="PROSITE" id="PS51088"/>
    </source>
</evidence>
<keyword evidence="11" id="KW-1185">Reference proteome</keyword>
<evidence type="ECO:0000256" key="1">
    <source>
        <dbReference type="ARBA" id="ARBA00004123"/>
    </source>
</evidence>
<dbReference type="PANTHER" id="PTHR11834">
    <property type="entry name" value="TRANSCRIPTIONAL ENHANCER FACTOR TEF RELATED"/>
    <property type="match status" value="1"/>
</dbReference>
<dbReference type="Gene3D" id="6.10.20.40">
    <property type="entry name" value="TEA/ATTS domain"/>
    <property type="match status" value="1"/>
</dbReference>
<dbReference type="InterPro" id="IPR000818">
    <property type="entry name" value="TEA/ATTS_dom"/>
</dbReference>
<feature type="non-terminal residue" evidence="10">
    <location>
        <position position="500"/>
    </location>
</feature>
<dbReference type="EMBL" id="CATQJA010001799">
    <property type="protein sequence ID" value="CAJ0568698.1"/>
    <property type="molecule type" value="Genomic_DNA"/>
</dbReference>
<feature type="compositionally biased region" description="Low complexity" evidence="8">
    <location>
        <begin position="186"/>
        <end position="195"/>
    </location>
</feature>
<dbReference type="InterPro" id="IPR041086">
    <property type="entry name" value="YBD"/>
</dbReference>
<dbReference type="FunFam" id="2.70.50.80:FF:000005">
    <property type="entry name" value="Transcription enhancer factor-like protein egl-44"/>
    <property type="match status" value="1"/>
</dbReference>
<dbReference type="GO" id="GO:0000981">
    <property type="term" value="F:DNA-binding transcription factor activity, RNA polymerase II-specific"/>
    <property type="evidence" value="ECO:0007669"/>
    <property type="project" value="TreeGrafter"/>
</dbReference>
<organism evidence="10 11">
    <name type="scientific">Mesorhabditis spiculigera</name>
    <dbReference type="NCBI Taxonomy" id="96644"/>
    <lineage>
        <taxon>Eukaryota</taxon>
        <taxon>Metazoa</taxon>
        <taxon>Ecdysozoa</taxon>
        <taxon>Nematoda</taxon>
        <taxon>Chromadorea</taxon>
        <taxon>Rhabditida</taxon>
        <taxon>Rhabditina</taxon>
        <taxon>Rhabditomorpha</taxon>
        <taxon>Rhabditoidea</taxon>
        <taxon>Rhabditidae</taxon>
        <taxon>Mesorhabditinae</taxon>
        <taxon>Mesorhabditis</taxon>
    </lineage>
</organism>